<dbReference type="EMBL" id="ML208309">
    <property type="protein sequence ID" value="TFK70681.1"/>
    <property type="molecule type" value="Genomic_DNA"/>
</dbReference>
<protein>
    <submittedName>
        <fullName evidence="1">Uncharacterized protein</fullName>
    </submittedName>
</protein>
<evidence type="ECO:0000313" key="2">
    <source>
        <dbReference type="Proteomes" id="UP000308600"/>
    </source>
</evidence>
<gene>
    <name evidence="1" type="ORF">BDN72DRAFT_525351</name>
</gene>
<evidence type="ECO:0000313" key="1">
    <source>
        <dbReference type="EMBL" id="TFK70681.1"/>
    </source>
</evidence>
<dbReference type="Proteomes" id="UP000308600">
    <property type="component" value="Unassembled WGS sequence"/>
</dbReference>
<proteinExistence type="predicted"/>
<organism evidence="1 2">
    <name type="scientific">Pluteus cervinus</name>
    <dbReference type="NCBI Taxonomy" id="181527"/>
    <lineage>
        <taxon>Eukaryota</taxon>
        <taxon>Fungi</taxon>
        <taxon>Dikarya</taxon>
        <taxon>Basidiomycota</taxon>
        <taxon>Agaricomycotina</taxon>
        <taxon>Agaricomycetes</taxon>
        <taxon>Agaricomycetidae</taxon>
        <taxon>Agaricales</taxon>
        <taxon>Pluteineae</taxon>
        <taxon>Pluteaceae</taxon>
        <taxon>Pluteus</taxon>
    </lineage>
</organism>
<name>A0ACD3AZ87_9AGAR</name>
<reference evidence="1 2" key="1">
    <citation type="journal article" date="2019" name="Nat. Ecol. Evol.">
        <title>Megaphylogeny resolves global patterns of mushroom evolution.</title>
        <authorList>
            <person name="Varga T."/>
            <person name="Krizsan K."/>
            <person name="Foldi C."/>
            <person name="Dima B."/>
            <person name="Sanchez-Garcia M."/>
            <person name="Sanchez-Ramirez S."/>
            <person name="Szollosi G.J."/>
            <person name="Szarkandi J.G."/>
            <person name="Papp V."/>
            <person name="Albert L."/>
            <person name="Andreopoulos W."/>
            <person name="Angelini C."/>
            <person name="Antonin V."/>
            <person name="Barry K.W."/>
            <person name="Bougher N.L."/>
            <person name="Buchanan P."/>
            <person name="Buyck B."/>
            <person name="Bense V."/>
            <person name="Catcheside P."/>
            <person name="Chovatia M."/>
            <person name="Cooper J."/>
            <person name="Damon W."/>
            <person name="Desjardin D."/>
            <person name="Finy P."/>
            <person name="Geml J."/>
            <person name="Haridas S."/>
            <person name="Hughes K."/>
            <person name="Justo A."/>
            <person name="Karasinski D."/>
            <person name="Kautmanova I."/>
            <person name="Kiss B."/>
            <person name="Kocsube S."/>
            <person name="Kotiranta H."/>
            <person name="LaButti K.M."/>
            <person name="Lechner B.E."/>
            <person name="Liimatainen K."/>
            <person name="Lipzen A."/>
            <person name="Lukacs Z."/>
            <person name="Mihaltcheva S."/>
            <person name="Morgado L.N."/>
            <person name="Niskanen T."/>
            <person name="Noordeloos M.E."/>
            <person name="Ohm R.A."/>
            <person name="Ortiz-Santana B."/>
            <person name="Ovrebo C."/>
            <person name="Racz N."/>
            <person name="Riley R."/>
            <person name="Savchenko A."/>
            <person name="Shiryaev A."/>
            <person name="Soop K."/>
            <person name="Spirin V."/>
            <person name="Szebenyi C."/>
            <person name="Tomsovsky M."/>
            <person name="Tulloss R.E."/>
            <person name="Uehling J."/>
            <person name="Grigoriev I.V."/>
            <person name="Vagvolgyi C."/>
            <person name="Papp T."/>
            <person name="Martin F.M."/>
            <person name="Miettinen O."/>
            <person name="Hibbett D.S."/>
            <person name="Nagy L.G."/>
        </authorList>
    </citation>
    <scope>NUCLEOTIDE SEQUENCE [LARGE SCALE GENOMIC DNA]</scope>
    <source>
        <strain evidence="1 2">NL-1719</strain>
    </source>
</reference>
<sequence>MAHLVRSRAVNYCIEQVNSIAMSLSLAPYPPPYINRYVYNAVTLRREGEVAPGMSSALQEGAQPIQEHDQMATSGRHSKESSQTKPAPATLGLVTDGLQGYFTHVNTLHGTAPLSIRRQYESWSGVNHFILFTRSSMDLDISEVLDIIPLLTGLKAFIWTSLAKTKEESEARSHLLIGRCGPRNLTRALPSASYHLQWLCITAVSFLPATFIPVHKLQELVLAYPIDEEVITSLNSATSLKRFCLDLDPRRRGTLPKNLGGLLELRRAAPFKTLQEITFAMVVKRKSQIPPIFDSRWKQIGDGFGDRRRKKKDGSLKTFTFSIQAHEGLLPDIQGAWGDMIDVHLKKMNSRKLLNCNIWADNSL</sequence>
<accession>A0ACD3AZ87</accession>
<keyword evidence="2" id="KW-1185">Reference proteome</keyword>